<comment type="caution">
    <text evidence="1">The sequence shown here is derived from an EMBL/GenBank/DDBJ whole genome shotgun (WGS) entry which is preliminary data.</text>
</comment>
<sequence length="200" mass="23368">MYSPNLKNLYANETYELFHMLQATPNLDHLQITFSCLMTSLNHIFTCELLQKRILILETTGFHEVDFIQLEIIAQTFIHLHNFNLSFENSASLVKSIILKVLSFWRHTNIRGVYIRGLLTKEVSNDLRQWLVDHSHLGQDDPFIITYTNNWIFMWLHELLVPKLAFIYQAIIIIHKKKQSVGVSVSALFTSTYTVKKSVE</sequence>
<gene>
    <name evidence="1" type="ORF">MBJ925_LOCUS1436</name>
    <name evidence="2" type="ORF">SMN809_LOCUS22051</name>
</gene>
<name>A0A816K1A1_9BILA</name>
<proteinExistence type="predicted"/>
<dbReference type="Proteomes" id="UP000676336">
    <property type="component" value="Unassembled WGS sequence"/>
</dbReference>
<accession>A0A816K1A1</accession>
<dbReference type="Proteomes" id="UP000663824">
    <property type="component" value="Unassembled WGS sequence"/>
</dbReference>
<evidence type="ECO:0000313" key="2">
    <source>
        <dbReference type="EMBL" id="CAF4204730.1"/>
    </source>
</evidence>
<organism evidence="1 3">
    <name type="scientific">Rotaria magnacalcarata</name>
    <dbReference type="NCBI Taxonomy" id="392030"/>
    <lineage>
        <taxon>Eukaryota</taxon>
        <taxon>Metazoa</taxon>
        <taxon>Spiralia</taxon>
        <taxon>Gnathifera</taxon>
        <taxon>Rotifera</taxon>
        <taxon>Eurotatoria</taxon>
        <taxon>Bdelloidea</taxon>
        <taxon>Philodinida</taxon>
        <taxon>Philodinidae</taxon>
        <taxon>Rotaria</taxon>
    </lineage>
</organism>
<dbReference type="EMBL" id="CAJOBI010019141">
    <property type="protein sequence ID" value="CAF4204730.1"/>
    <property type="molecule type" value="Genomic_DNA"/>
</dbReference>
<protein>
    <submittedName>
        <fullName evidence="1">Uncharacterized protein</fullName>
    </submittedName>
</protein>
<dbReference type="EMBL" id="CAJNRE010000091">
    <property type="protein sequence ID" value="CAF1917716.1"/>
    <property type="molecule type" value="Genomic_DNA"/>
</dbReference>
<evidence type="ECO:0000313" key="3">
    <source>
        <dbReference type="Proteomes" id="UP000663824"/>
    </source>
</evidence>
<evidence type="ECO:0000313" key="1">
    <source>
        <dbReference type="EMBL" id="CAF1917716.1"/>
    </source>
</evidence>
<dbReference type="AlphaFoldDB" id="A0A816K1A1"/>
<reference evidence="1" key="1">
    <citation type="submission" date="2021-02" db="EMBL/GenBank/DDBJ databases">
        <authorList>
            <person name="Nowell W R."/>
        </authorList>
    </citation>
    <scope>NUCLEOTIDE SEQUENCE</scope>
</reference>